<dbReference type="InterPro" id="IPR002048">
    <property type="entry name" value="EF_hand_dom"/>
</dbReference>
<dbReference type="SMART" id="SM00291">
    <property type="entry name" value="ZnF_ZZ"/>
    <property type="match status" value="2"/>
</dbReference>
<proteinExistence type="predicted"/>
<dbReference type="SMART" id="SM00054">
    <property type="entry name" value="EFh"/>
    <property type="match status" value="3"/>
</dbReference>
<dbReference type="PROSITE" id="PS00018">
    <property type="entry name" value="EF_HAND_1"/>
    <property type="match status" value="3"/>
</dbReference>
<dbReference type="SUPFAM" id="SSF47473">
    <property type="entry name" value="EF-hand"/>
    <property type="match status" value="1"/>
</dbReference>
<dbReference type="GO" id="GO:0008270">
    <property type="term" value="F:zinc ion binding"/>
    <property type="evidence" value="ECO:0007669"/>
    <property type="project" value="UniProtKB-KW"/>
</dbReference>
<evidence type="ECO:0000313" key="6">
    <source>
        <dbReference type="EMBL" id="KAG6393451.1"/>
    </source>
</evidence>
<keyword evidence="4" id="KW-0106">Calcium</keyword>
<evidence type="ECO:0000256" key="4">
    <source>
        <dbReference type="ARBA" id="ARBA00022837"/>
    </source>
</evidence>
<evidence type="ECO:0000313" key="7">
    <source>
        <dbReference type="Proteomes" id="UP000298416"/>
    </source>
</evidence>
<accession>A0A8X8WG99</accession>
<protein>
    <recommendedName>
        <fullName evidence="5">EF-hand domain-containing protein</fullName>
    </recommendedName>
</protein>
<dbReference type="Gene3D" id="1.10.238.10">
    <property type="entry name" value="EF-hand"/>
    <property type="match status" value="1"/>
</dbReference>
<name>A0A8X8WG99_SALSN</name>
<dbReference type="PROSITE" id="PS50222">
    <property type="entry name" value="EF_HAND_2"/>
    <property type="match status" value="3"/>
</dbReference>
<dbReference type="AlphaFoldDB" id="A0A8X8WG99"/>
<feature type="domain" description="EF-hand" evidence="5">
    <location>
        <begin position="125"/>
        <end position="160"/>
    </location>
</feature>
<keyword evidence="7" id="KW-1185">Reference proteome</keyword>
<evidence type="ECO:0000256" key="1">
    <source>
        <dbReference type="ARBA" id="ARBA00022723"/>
    </source>
</evidence>
<evidence type="ECO:0000256" key="2">
    <source>
        <dbReference type="ARBA" id="ARBA00022771"/>
    </source>
</evidence>
<dbReference type="InterPro" id="IPR001751">
    <property type="entry name" value="S100/CaBP7/8-like_CS"/>
</dbReference>
<sequence length="317" mass="35646">MRIPEAVFHKLDVNGDGCLDFDEFLCLYHMGASKMALVYCDGCSQFLEGPYFSCLLCLERGSNTYDLCCSCYRCGAESSHEHSVEHMMDHHSLLKLFREEKAQNKKEMEEIREIAKALHRASSPQVQKLATEFCQAMDSDGDGRVDLSEFLTFMTEVGFSYKKTPSLFDELDVDSDGTLDFFEVMTLLYIIKSGRPQCDCCEKLIPGVFFSCVECFKNPKSSFDLCKDCYVKGRYYHNHGGGAQFLDSHTLLQAMRYPEIADVSGLTIHEAVNVNRSTNAIAPSNSNWSKRKAAYYALDTAVKFGTISDALGLCTIM</sequence>
<dbReference type="Gene3D" id="3.30.60.90">
    <property type="match status" value="2"/>
</dbReference>
<organism evidence="6">
    <name type="scientific">Salvia splendens</name>
    <name type="common">Scarlet sage</name>
    <dbReference type="NCBI Taxonomy" id="180675"/>
    <lineage>
        <taxon>Eukaryota</taxon>
        <taxon>Viridiplantae</taxon>
        <taxon>Streptophyta</taxon>
        <taxon>Embryophyta</taxon>
        <taxon>Tracheophyta</taxon>
        <taxon>Spermatophyta</taxon>
        <taxon>Magnoliopsida</taxon>
        <taxon>eudicotyledons</taxon>
        <taxon>Gunneridae</taxon>
        <taxon>Pentapetalae</taxon>
        <taxon>asterids</taxon>
        <taxon>lamiids</taxon>
        <taxon>Lamiales</taxon>
        <taxon>Lamiaceae</taxon>
        <taxon>Nepetoideae</taxon>
        <taxon>Mentheae</taxon>
        <taxon>Salviinae</taxon>
        <taxon>Salvia</taxon>
        <taxon>Salvia subgen. Calosphace</taxon>
        <taxon>core Calosphace</taxon>
    </lineage>
</organism>
<dbReference type="GO" id="GO:0005509">
    <property type="term" value="F:calcium ion binding"/>
    <property type="evidence" value="ECO:0007669"/>
    <property type="project" value="InterPro"/>
</dbReference>
<feature type="domain" description="EF-hand" evidence="5">
    <location>
        <begin position="167"/>
        <end position="194"/>
    </location>
</feature>
<reference evidence="6" key="2">
    <citation type="submission" date="2020-08" db="EMBL/GenBank/DDBJ databases">
        <title>Plant Genome Project.</title>
        <authorList>
            <person name="Zhang R.-G."/>
        </authorList>
    </citation>
    <scope>NUCLEOTIDE SEQUENCE</scope>
    <source>
        <strain evidence="6">Huo1</strain>
        <tissue evidence="6">Leaf</tissue>
    </source>
</reference>
<comment type="caution">
    <text evidence="6">The sequence shown here is derived from an EMBL/GenBank/DDBJ whole genome shotgun (WGS) entry which is preliminary data.</text>
</comment>
<gene>
    <name evidence="6" type="ORF">SASPL_147693</name>
</gene>
<keyword evidence="2" id="KW-0863">Zinc-finger</keyword>
<dbReference type="InterPro" id="IPR043145">
    <property type="entry name" value="Znf_ZZ_sf"/>
</dbReference>
<dbReference type="CDD" id="cd00051">
    <property type="entry name" value="EFh"/>
    <property type="match status" value="2"/>
</dbReference>
<dbReference type="EMBL" id="PNBA02000018">
    <property type="protein sequence ID" value="KAG6393451.1"/>
    <property type="molecule type" value="Genomic_DNA"/>
</dbReference>
<dbReference type="SUPFAM" id="SSF57850">
    <property type="entry name" value="RING/U-box"/>
    <property type="match status" value="2"/>
</dbReference>
<keyword evidence="1" id="KW-0479">Metal-binding</keyword>
<dbReference type="Pfam" id="PF13499">
    <property type="entry name" value="EF-hand_7"/>
    <property type="match status" value="1"/>
</dbReference>
<evidence type="ECO:0000256" key="3">
    <source>
        <dbReference type="ARBA" id="ARBA00022833"/>
    </source>
</evidence>
<dbReference type="InterPro" id="IPR018247">
    <property type="entry name" value="EF_Hand_1_Ca_BS"/>
</dbReference>
<dbReference type="InterPro" id="IPR011992">
    <property type="entry name" value="EF-hand-dom_pair"/>
</dbReference>
<reference evidence="6" key="1">
    <citation type="submission" date="2018-01" db="EMBL/GenBank/DDBJ databases">
        <authorList>
            <person name="Mao J.F."/>
        </authorList>
    </citation>
    <scope>NUCLEOTIDE SEQUENCE</scope>
    <source>
        <strain evidence="6">Huo1</strain>
        <tissue evidence="6">Leaf</tissue>
    </source>
</reference>
<feature type="domain" description="EF-hand" evidence="5">
    <location>
        <begin position="1"/>
        <end position="34"/>
    </location>
</feature>
<evidence type="ECO:0000259" key="5">
    <source>
        <dbReference type="PROSITE" id="PS50222"/>
    </source>
</evidence>
<dbReference type="Proteomes" id="UP000298416">
    <property type="component" value="Unassembled WGS sequence"/>
</dbReference>
<dbReference type="InterPro" id="IPR000433">
    <property type="entry name" value="Znf_ZZ"/>
</dbReference>
<dbReference type="PROSITE" id="PS00303">
    <property type="entry name" value="S100_CABP"/>
    <property type="match status" value="1"/>
</dbReference>
<dbReference type="Pfam" id="PF13202">
    <property type="entry name" value="EF-hand_5"/>
    <property type="match status" value="1"/>
</dbReference>
<keyword evidence="3" id="KW-0862">Zinc</keyword>